<comment type="catalytic activity">
    <reaction evidence="11">
        <text>tRNA(Pro) + L-proline + ATP = L-prolyl-tRNA(Pro) + AMP + diphosphate</text>
        <dbReference type="Rhea" id="RHEA:14305"/>
        <dbReference type="Rhea" id="RHEA-COMP:9700"/>
        <dbReference type="Rhea" id="RHEA-COMP:9702"/>
        <dbReference type="ChEBI" id="CHEBI:30616"/>
        <dbReference type="ChEBI" id="CHEBI:33019"/>
        <dbReference type="ChEBI" id="CHEBI:60039"/>
        <dbReference type="ChEBI" id="CHEBI:78442"/>
        <dbReference type="ChEBI" id="CHEBI:78532"/>
        <dbReference type="ChEBI" id="CHEBI:456215"/>
        <dbReference type="EC" id="6.1.1.15"/>
    </reaction>
</comment>
<protein>
    <recommendedName>
        <fullName evidence="3">proline--tRNA ligase</fullName>
        <ecNumber evidence="3">6.1.1.15</ecNumber>
    </recommendedName>
    <alternativeName>
        <fullName evidence="10">Prolyl-tRNA synthetase</fullName>
    </alternativeName>
</protein>
<dbReference type="PRINTS" id="PR01046">
    <property type="entry name" value="TRNASYNTHPRO"/>
</dbReference>
<keyword evidence="4" id="KW-0963">Cytoplasm</keyword>
<dbReference type="GO" id="GO:0004827">
    <property type="term" value="F:proline-tRNA ligase activity"/>
    <property type="evidence" value="ECO:0007669"/>
    <property type="project" value="UniProtKB-EC"/>
</dbReference>
<dbReference type="FunFam" id="3.40.50.800:FF:000005">
    <property type="entry name" value="bifunctional glutamate/proline--tRNA ligase"/>
    <property type="match status" value="1"/>
</dbReference>
<dbReference type="SUPFAM" id="SSF64586">
    <property type="entry name" value="C-terminal domain of ProRS"/>
    <property type="match status" value="1"/>
</dbReference>
<accession>A0AAD9J554</accession>
<dbReference type="SMART" id="SM00946">
    <property type="entry name" value="ProRS-C_1"/>
    <property type="match status" value="1"/>
</dbReference>
<evidence type="ECO:0000259" key="12">
    <source>
        <dbReference type="PROSITE" id="PS50862"/>
    </source>
</evidence>
<evidence type="ECO:0000313" key="14">
    <source>
        <dbReference type="Proteomes" id="UP001208570"/>
    </source>
</evidence>
<keyword evidence="5" id="KW-0436">Ligase</keyword>
<dbReference type="AlphaFoldDB" id="A0AAD9J554"/>
<dbReference type="SUPFAM" id="SSF52954">
    <property type="entry name" value="Class II aaRS ABD-related"/>
    <property type="match status" value="1"/>
</dbReference>
<dbReference type="CDD" id="cd00862">
    <property type="entry name" value="ProRS_anticodon_zinc"/>
    <property type="match status" value="1"/>
</dbReference>
<dbReference type="GO" id="GO:0005524">
    <property type="term" value="F:ATP binding"/>
    <property type="evidence" value="ECO:0007669"/>
    <property type="project" value="UniProtKB-KW"/>
</dbReference>
<dbReference type="Gene3D" id="3.40.50.800">
    <property type="entry name" value="Anticodon-binding domain"/>
    <property type="match status" value="1"/>
</dbReference>
<dbReference type="CDD" id="cd00778">
    <property type="entry name" value="ProRS_core_arch_euk"/>
    <property type="match status" value="1"/>
</dbReference>
<dbReference type="Gene3D" id="3.30.930.10">
    <property type="entry name" value="Bira Bifunctional Protein, Domain 2"/>
    <property type="match status" value="1"/>
</dbReference>
<dbReference type="InterPro" id="IPR002314">
    <property type="entry name" value="aa-tRNA-synt_IIb"/>
</dbReference>
<dbReference type="InterPro" id="IPR016061">
    <property type="entry name" value="Pro-tRNA_ligase_II_C"/>
</dbReference>
<comment type="caution">
    <text evidence="13">The sequence shown here is derived from an EMBL/GenBank/DDBJ whole genome shotgun (WGS) entry which is preliminary data.</text>
</comment>
<evidence type="ECO:0000256" key="4">
    <source>
        <dbReference type="ARBA" id="ARBA00022490"/>
    </source>
</evidence>
<dbReference type="Pfam" id="PF00587">
    <property type="entry name" value="tRNA-synt_2b"/>
    <property type="match status" value="1"/>
</dbReference>
<dbReference type="InterPro" id="IPR004154">
    <property type="entry name" value="Anticodon-bd"/>
</dbReference>
<dbReference type="EMBL" id="JAODUP010000583">
    <property type="protein sequence ID" value="KAK2146802.1"/>
    <property type="molecule type" value="Genomic_DNA"/>
</dbReference>
<evidence type="ECO:0000256" key="11">
    <source>
        <dbReference type="ARBA" id="ARBA00047671"/>
    </source>
</evidence>
<evidence type="ECO:0000256" key="7">
    <source>
        <dbReference type="ARBA" id="ARBA00022840"/>
    </source>
</evidence>
<dbReference type="GO" id="GO:0005737">
    <property type="term" value="C:cytoplasm"/>
    <property type="evidence" value="ECO:0007669"/>
    <property type="project" value="UniProtKB-SubCell"/>
</dbReference>
<keyword evidence="9" id="KW-0030">Aminoacyl-tRNA synthetase</keyword>
<evidence type="ECO:0000256" key="10">
    <source>
        <dbReference type="ARBA" id="ARBA00029731"/>
    </source>
</evidence>
<evidence type="ECO:0000256" key="1">
    <source>
        <dbReference type="ARBA" id="ARBA00004496"/>
    </source>
</evidence>
<dbReference type="Gene3D" id="3.30.110.30">
    <property type="entry name" value="C-terminal domain of ProRS"/>
    <property type="match status" value="1"/>
</dbReference>
<keyword evidence="8" id="KW-0648">Protein biosynthesis</keyword>
<dbReference type="InterPro" id="IPR045864">
    <property type="entry name" value="aa-tRNA-synth_II/BPL/LPL"/>
</dbReference>
<keyword evidence="14" id="KW-1185">Reference proteome</keyword>
<evidence type="ECO:0000313" key="13">
    <source>
        <dbReference type="EMBL" id="KAK2146802.1"/>
    </source>
</evidence>
<dbReference type="InterPro" id="IPR006195">
    <property type="entry name" value="aa-tRNA-synth_II"/>
</dbReference>
<keyword evidence="6" id="KW-0547">Nucleotide-binding</keyword>
<evidence type="ECO:0000256" key="9">
    <source>
        <dbReference type="ARBA" id="ARBA00023146"/>
    </source>
</evidence>
<organism evidence="13 14">
    <name type="scientific">Paralvinella palmiformis</name>
    <dbReference type="NCBI Taxonomy" id="53620"/>
    <lineage>
        <taxon>Eukaryota</taxon>
        <taxon>Metazoa</taxon>
        <taxon>Spiralia</taxon>
        <taxon>Lophotrochozoa</taxon>
        <taxon>Annelida</taxon>
        <taxon>Polychaeta</taxon>
        <taxon>Sedentaria</taxon>
        <taxon>Canalipalpata</taxon>
        <taxon>Terebellida</taxon>
        <taxon>Terebelliformia</taxon>
        <taxon>Alvinellidae</taxon>
        <taxon>Paralvinella</taxon>
    </lineage>
</organism>
<dbReference type="GO" id="GO:0017101">
    <property type="term" value="C:aminoacyl-tRNA synthetase multienzyme complex"/>
    <property type="evidence" value="ECO:0007669"/>
    <property type="project" value="TreeGrafter"/>
</dbReference>
<dbReference type="FunFam" id="3.30.930.10:FF:000023">
    <property type="entry name" value="Proline--tRNA ligase"/>
    <property type="match status" value="1"/>
</dbReference>
<dbReference type="InterPro" id="IPR033721">
    <property type="entry name" value="ProRS_core_arch_euk"/>
</dbReference>
<name>A0AAD9J554_9ANNE</name>
<dbReference type="InterPro" id="IPR036621">
    <property type="entry name" value="Anticodon-bd_dom_sf"/>
</dbReference>
<reference evidence="13" key="1">
    <citation type="journal article" date="2023" name="Mol. Biol. Evol.">
        <title>Third-Generation Sequencing Reveals the Adaptive Role of the Epigenome in Three Deep-Sea Polychaetes.</title>
        <authorList>
            <person name="Perez M."/>
            <person name="Aroh O."/>
            <person name="Sun Y."/>
            <person name="Lan Y."/>
            <person name="Juniper S.K."/>
            <person name="Young C.R."/>
            <person name="Angers B."/>
            <person name="Qian P.Y."/>
        </authorList>
    </citation>
    <scope>NUCLEOTIDE SEQUENCE</scope>
    <source>
        <strain evidence="13">P08H-3</strain>
    </source>
</reference>
<evidence type="ECO:0000256" key="6">
    <source>
        <dbReference type="ARBA" id="ARBA00022741"/>
    </source>
</evidence>
<dbReference type="SUPFAM" id="SSF55681">
    <property type="entry name" value="Class II aaRS and biotin synthetases"/>
    <property type="match status" value="1"/>
</dbReference>
<comment type="subcellular location">
    <subcellularLocation>
        <location evidence="1">Cytoplasm</location>
    </subcellularLocation>
</comment>
<dbReference type="GO" id="GO:0006433">
    <property type="term" value="P:prolyl-tRNA aminoacylation"/>
    <property type="evidence" value="ECO:0007669"/>
    <property type="project" value="InterPro"/>
</dbReference>
<dbReference type="PANTHER" id="PTHR43382:SF2">
    <property type="entry name" value="BIFUNCTIONAL GLUTAMATE_PROLINE--TRNA LIGASE"/>
    <property type="match status" value="1"/>
</dbReference>
<dbReference type="PROSITE" id="PS50862">
    <property type="entry name" value="AA_TRNA_LIGASE_II"/>
    <property type="match status" value="1"/>
</dbReference>
<gene>
    <name evidence="13" type="ORF">LSH36_583g02081</name>
</gene>
<evidence type="ECO:0000256" key="2">
    <source>
        <dbReference type="ARBA" id="ARBA00011738"/>
    </source>
</evidence>
<dbReference type="HAMAP" id="MF_01571">
    <property type="entry name" value="Pro_tRNA_synth_type3"/>
    <property type="match status" value="1"/>
</dbReference>
<comment type="subunit">
    <text evidence="2">Homodimer.</text>
</comment>
<dbReference type="InterPro" id="IPR017449">
    <property type="entry name" value="Pro-tRNA_synth_II"/>
</dbReference>
<sequence length="478" mass="55194">MADFITPKEKSYTDWYIDIILKAKLADYSPVRGCMVIRPQGYALWERIQSILDAMFKETGHENAYFPLLIPESFIQKEAEHVEGFAPELAIVTHGGGEKLEEAFVIRPTSETIIWSMYKQWIHSYRDLPLLINQWANVIRWEKRTRLFLRTSEFLWQEGHTAHENKKEAKKEAKTIFSIYHTFAKNYLALFSYRGEKTEAEKFAGADITYSMEVLMKDGKALQAGTSHFLGQKFAKAFNVQFQTKTGNLSYVWATSWGVSSRLIGAIIMAHSDNKGLIIPPKLAPIEIVIVPIGKQNVKQMIMKHAHQLFKKLSKKFRVKLDTEDQKSPGWRFSEWELKGVPLRIELGPRDIEQHSVTLAVRDTGEKHHVTLEELPVTINKMLNDMQERLYQEHKKFSLEHTFYPNTYDAFKQIFNNEKLGCAIAPWNGSPKVEKMIKEQTKASIRIILSQKDYPLQGKKCLFSGQSAKHMVLFAKAY</sequence>
<feature type="domain" description="Aminoacyl-transfer RNA synthetases class-II family profile" evidence="12">
    <location>
        <begin position="32"/>
        <end position="280"/>
    </location>
</feature>
<dbReference type="EC" id="6.1.1.15" evidence="3"/>
<evidence type="ECO:0000256" key="8">
    <source>
        <dbReference type="ARBA" id="ARBA00022917"/>
    </source>
</evidence>
<dbReference type="Pfam" id="PF03129">
    <property type="entry name" value="HGTP_anticodon"/>
    <property type="match status" value="1"/>
</dbReference>
<dbReference type="Proteomes" id="UP001208570">
    <property type="component" value="Unassembled WGS sequence"/>
</dbReference>
<dbReference type="PANTHER" id="PTHR43382">
    <property type="entry name" value="PROLYL-TRNA SYNTHETASE"/>
    <property type="match status" value="1"/>
</dbReference>
<dbReference type="InterPro" id="IPR002316">
    <property type="entry name" value="Pro-tRNA-ligase_IIa"/>
</dbReference>
<dbReference type="InterPro" id="IPR004499">
    <property type="entry name" value="Pro-tRNA-ligase_IIa_arc-type"/>
</dbReference>
<dbReference type="Pfam" id="PF09180">
    <property type="entry name" value="ProRS-C_1"/>
    <property type="match status" value="1"/>
</dbReference>
<proteinExistence type="inferred from homology"/>
<evidence type="ECO:0000256" key="3">
    <source>
        <dbReference type="ARBA" id="ARBA00012831"/>
    </source>
</evidence>
<dbReference type="NCBIfam" id="TIGR00408">
    <property type="entry name" value="proS_fam_I"/>
    <property type="match status" value="1"/>
</dbReference>
<evidence type="ECO:0000256" key="5">
    <source>
        <dbReference type="ARBA" id="ARBA00022598"/>
    </source>
</evidence>
<keyword evidence="7" id="KW-0067">ATP-binding</keyword>